<gene>
    <name evidence="1" type="ORF">KIN20_005828</name>
</gene>
<comment type="caution">
    <text evidence="1">The sequence shown here is derived from an EMBL/GenBank/DDBJ whole genome shotgun (WGS) entry which is preliminary data.</text>
</comment>
<reference evidence="1" key="1">
    <citation type="submission" date="2021-06" db="EMBL/GenBank/DDBJ databases">
        <title>Parelaphostrongylus tenuis whole genome reference sequence.</title>
        <authorList>
            <person name="Garwood T.J."/>
            <person name="Larsen P.A."/>
            <person name="Fountain-Jones N.M."/>
            <person name="Garbe J.R."/>
            <person name="Macchietto M.G."/>
            <person name="Kania S.A."/>
            <person name="Gerhold R.W."/>
            <person name="Richards J.E."/>
            <person name="Wolf T.M."/>
        </authorList>
    </citation>
    <scope>NUCLEOTIDE SEQUENCE</scope>
    <source>
        <strain evidence="1">MNPRO001-30</strain>
        <tissue evidence="1">Meninges</tissue>
    </source>
</reference>
<accession>A0AAD5QIX0</accession>
<evidence type="ECO:0000313" key="2">
    <source>
        <dbReference type="Proteomes" id="UP001196413"/>
    </source>
</evidence>
<dbReference type="EMBL" id="JAHQIW010000802">
    <property type="protein sequence ID" value="KAJ1350110.1"/>
    <property type="molecule type" value="Genomic_DNA"/>
</dbReference>
<evidence type="ECO:0000313" key="1">
    <source>
        <dbReference type="EMBL" id="KAJ1350110.1"/>
    </source>
</evidence>
<proteinExistence type="predicted"/>
<protein>
    <submittedName>
        <fullName evidence="1">Uncharacterized protein</fullName>
    </submittedName>
</protein>
<sequence>MPDDTIEVLVLKRHSMKSTKLKGKAKQTDLLLDAGFNVSQCRRSWAQRQASFRTPTKLSNEDLIAASEDSKSQGMVFDEIRNLADRWQKVVKKSCSSFCSEFMHKLSIF</sequence>
<name>A0AAD5QIX0_PARTN</name>
<dbReference type="AlphaFoldDB" id="A0AAD5QIX0"/>
<dbReference type="Proteomes" id="UP001196413">
    <property type="component" value="Unassembled WGS sequence"/>
</dbReference>
<keyword evidence="2" id="KW-1185">Reference proteome</keyword>
<organism evidence="1 2">
    <name type="scientific">Parelaphostrongylus tenuis</name>
    <name type="common">Meningeal worm</name>
    <dbReference type="NCBI Taxonomy" id="148309"/>
    <lineage>
        <taxon>Eukaryota</taxon>
        <taxon>Metazoa</taxon>
        <taxon>Ecdysozoa</taxon>
        <taxon>Nematoda</taxon>
        <taxon>Chromadorea</taxon>
        <taxon>Rhabditida</taxon>
        <taxon>Rhabditina</taxon>
        <taxon>Rhabditomorpha</taxon>
        <taxon>Strongyloidea</taxon>
        <taxon>Metastrongylidae</taxon>
        <taxon>Parelaphostrongylus</taxon>
    </lineage>
</organism>